<feature type="region of interest" description="Disordered" evidence="1">
    <location>
        <begin position="350"/>
        <end position="369"/>
    </location>
</feature>
<name>A0A0L7L479_OPEBR</name>
<evidence type="ECO:0000313" key="4">
    <source>
        <dbReference type="Proteomes" id="UP000037510"/>
    </source>
</evidence>
<feature type="domain" description="Peptidase A2" evidence="2">
    <location>
        <begin position="407"/>
        <end position="443"/>
    </location>
</feature>
<protein>
    <recommendedName>
        <fullName evidence="2">Peptidase A2 domain-containing protein</fullName>
    </recommendedName>
</protein>
<dbReference type="PROSITE" id="PS50175">
    <property type="entry name" value="ASP_PROT_RETROV"/>
    <property type="match status" value="1"/>
</dbReference>
<keyword evidence="4" id="KW-1185">Reference proteome</keyword>
<proteinExistence type="predicted"/>
<sequence>MSMEDLLSAQLQISTAIEQLYSNFKKDGSDRKTSDNIKRRLGTLDSYWNEYQSNDKKLCEIGTKSHSYFTSSQIEQTEERYNIIKAAIQSYTTSREDIRPSTPLINKPTHIGVGIQDISSQARGSNSKTDEMLRKQSSNFKAFEHTILNIDLNTVSEKWEFDHLLRSIQSRVNVDSWDPLIIHLMCQKLDTETLNEYLLSVKEIKEVPKLDEFLSFLEKTFTVMETSRRKSEPKSNQNYKYQKTYKNVEHMKESSTGRSIAQPVSDRNVYATKYFKCAICKTNSHGIFNCIKFRELSPSVKLRTTEKLQLCENCLYSHYGKECISEKRCRDCNQAHNTLLHEAFTQHNNETGARASTSSSANVSTFKQGQRPSVRSSHVSLQPEIPEILLATAVIRVEKEDGSYVNMRALLDQGSQTSLITENAAQLLGLPRKRCQGVITGIGAKQSNCKGAINIKCVSTNRWILSGCARTLQCNIILNYLEEIPKWEIEDIAEESNLSMEDQECIEYHKSTTIQREDGRYGVRLPLKSDYETSLGLSKNRGVAQFKSLKRKFTKNQQMEKSYKSFMKEYQTMGHMTLATTSFHPHCVAREYVRASSPYTDLLKLCSLSSLRHTCNQFAFGY</sequence>
<evidence type="ECO:0000256" key="1">
    <source>
        <dbReference type="SAM" id="MobiDB-lite"/>
    </source>
</evidence>
<dbReference type="PANTHER" id="PTHR47331">
    <property type="entry name" value="PHD-TYPE DOMAIN-CONTAINING PROTEIN"/>
    <property type="match status" value="1"/>
</dbReference>
<gene>
    <name evidence="3" type="ORF">OBRU01_15913</name>
</gene>
<dbReference type="GO" id="GO:0006508">
    <property type="term" value="P:proteolysis"/>
    <property type="evidence" value="ECO:0007669"/>
    <property type="project" value="InterPro"/>
</dbReference>
<dbReference type="GO" id="GO:0004190">
    <property type="term" value="F:aspartic-type endopeptidase activity"/>
    <property type="evidence" value="ECO:0007669"/>
    <property type="project" value="InterPro"/>
</dbReference>
<dbReference type="EMBL" id="JTDY01003131">
    <property type="protein sequence ID" value="KOB70094.1"/>
    <property type="molecule type" value="Genomic_DNA"/>
</dbReference>
<comment type="caution">
    <text evidence="3">The sequence shown here is derived from an EMBL/GenBank/DDBJ whole genome shotgun (WGS) entry which is preliminary data.</text>
</comment>
<evidence type="ECO:0000313" key="3">
    <source>
        <dbReference type="EMBL" id="KOB70094.1"/>
    </source>
</evidence>
<dbReference type="PANTHER" id="PTHR47331:SF1">
    <property type="entry name" value="GAG-LIKE PROTEIN"/>
    <property type="match status" value="1"/>
</dbReference>
<dbReference type="Proteomes" id="UP000037510">
    <property type="component" value="Unassembled WGS sequence"/>
</dbReference>
<reference evidence="3 4" key="1">
    <citation type="journal article" date="2015" name="Genome Biol. Evol.">
        <title>The genome of winter moth (Operophtera brumata) provides a genomic perspective on sexual dimorphism and phenology.</title>
        <authorList>
            <person name="Derks M.F."/>
            <person name="Smit S."/>
            <person name="Salis L."/>
            <person name="Schijlen E."/>
            <person name="Bossers A."/>
            <person name="Mateman C."/>
            <person name="Pijl A.S."/>
            <person name="de Ridder D."/>
            <person name="Groenen M.A."/>
            <person name="Visser M.E."/>
            <person name="Megens H.J."/>
        </authorList>
    </citation>
    <scope>NUCLEOTIDE SEQUENCE [LARGE SCALE GENOMIC DNA]</scope>
    <source>
        <strain evidence="3">WM2013NL</strain>
        <tissue evidence="3">Head and thorax</tissue>
    </source>
</reference>
<dbReference type="AlphaFoldDB" id="A0A0L7L479"/>
<evidence type="ECO:0000259" key="2">
    <source>
        <dbReference type="PROSITE" id="PS50175"/>
    </source>
</evidence>
<dbReference type="InterPro" id="IPR001995">
    <property type="entry name" value="Peptidase_A2_cat"/>
</dbReference>
<organism evidence="3 4">
    <name type="scientific">Operophtera brumata</name>
    <name type="common">Winter moth</name>
    <name type="synonym">Phalaena brumata</name>
    <dbReference type="NCBI Taxonomy" id="104452"/>
    <lineage>
        <taxon>Eukaryota</taxon>
        <taxon>Metazoa</taxon>
        <taxon>Ecdysozoa</taxon>
        <taxon>Arthropoda</taxon>
        <taxon>Hexapoda</taxon>
        <taxon>Insecta</taxon>
        <taxon>Pterygota</taxon>
        <taxon>Neoptera</taxon>
        <taxon>Endopterygota</taxon>
        <taxon>Lepidoptera</taxon>
        <taxon>Glossata</taxon>
        <taxon>Ditrysia</taxon>
        <taxon>Geometroidea</taxon>
        <taxon>Geometridae</taxon>
        <taxon>Larentiinae</taxon>
        <taxon>Operophtera</taxon>
    </lineage>
</organism>
<accession>A0A0L7L479</accession>